<dbReference type="GO" id="GO:0030424">
    <property type="term" value="C:axon"/>
    <property type="evidence" value="ECO:0007669"/>
    <property type="project" value="TreeGrafter"/>
</dbReference>
<dbReference type="InterPro" id="IPR013604">
    <property type="entry name" value="7TM_chemorcpt"/>
</dbReference>
<keyword evidence="3 8" id="KW-0812">Transmembrane</keyword>
<comment type="subcellular location">
    <subcellularLocation>
        <location evidence="1 8">Cell membrane</location>
        <topology evidence="1 8">Multi-pass membrane protein</topology>
    </subcellularLocation>
</comment>
<evidence type="ECO:0000256" key="1">
    <source>
        <dbReference type="ARBA" id="ARBA00004651"/>
    </source>
</evidence>
<sequence>MSPVLRDMRKVSLLSCYVGLSPLKFDNKQLSVSKIVVFFITLYSLLLTFVALVTDVFFSRRNYEGQLARLVLAPLQALSCILIFLSSLYAFCHIKKLNRFLHDMEMVDAYLKKFNFSKSFPSNLSIPTSSLICVVISLVIKINLITDKPSYLYVTLQHIVWALIPIPIYQLKGFLMIISSRIEEILAILRDTRSNNTLCVLTKCHCLVARSAEQLNDAVSLMFFSIILFIFILLIGELYSLYFLSFVFKYGKMLVRITWIIYGFTIIIPLVSTCDLICKQTQEFYQLLYRLMIHDKSDQVWGNTFMSLYTCLKKDIKFCAFGAFCIDNKLLKSISVGILTHLIILIQVSQEIPDYPLNAHHTEVSQ</sequence>
<keyword evidence="4 8" id="KW-1133">Transmembrane helix</keyword>
<dbReference type="AlphaFoldDB" id="A0A9P0HRT2"/>
<gene>
    <name evidence="9" type="ORF">NEZAVI_LOCUS14706</name>
</gene>
<dbReference type="GO" id="GO:0043025">
    <property type="term" value="C:neuronal cell body"/>
    <property type="evidence" value="ECO:0007669"/>
    <property type="project" value="TreeGrafter"/>
</dbReference>
<evidence type="ECO:0000313" key="9">
    <source>
        <dbReference type="EMBL" id="CAH1406865.1"/>
    </source>
</evidence>
<dbReference type="Proteomes" id="UP001152798">
    <property type="component" value="Chromosome 7"/>
</dbReference>
<keyword evidence="7 8" id="KW-0807">Transducer</keyword>
<keyword evidence="10" id="KW-1185">Reference proteome</keyword>
<evidence type="ECO:0000256" key="3">
    <source>
        <dbReference type="ARBA" id="ARBA00022692"/>
    </source>
</evidence>
<evidence type="ECO:0000256" key="5">
    <source>
        <dbReference type="ARBA" id="ARBA00023136"/>
    </source>
</evidence>
<keyword evidence="2 8" id="KW-1003">Cell membrane</keyword>
<dbReference type="GO" id="GO:0005886">
    <property type="term" value="C:plasma membrane"/>
    <property type="evidence" value="ECO:0007669"/>
    <property type="project" value="UniProtKB-SubCell"/>
</dbReference>
<dbReference type="GO" id="GO:0050909">
    <property type="term" value="P:sensory perception of taste"/>
    <property type="evidence" value="ECO:0007669"/>
    <property type="project" value="InterPro"/>
</dbReference>
<evidence type="ECO:0000256" key="2">
    <source>
        <dbReference type="ARBA" id="ARBA00022475"/>
    </source>
</evidence>
<reference evidence="9" key="1">
    <citation type="submission" date="2022-01" db="EMBL/GenBank/DDBJ databases">
        <authorList>
            <person name="King R."/>
        </authorList>
    </citation>
    <scope>NUCLEOTIDE SEQUENCE</scope>
</reference>
<dbReference type="GO" id="GO:0008049">
    <property type="term" value="P:male courtship behavior"/>
    <property type="evidence" value="ECO:0007669"/>
    <property type="project" value="TreeGrafter"/>
</dbReference>
<dbReference type="PANTHER" id="PTHR21143:SF133">
    <property type="entry name" value="GUSTATORY AND PHEROMONE RECEPTOR 32A-RELATED"/>
    <property type="match status" value="1"/>
</dbReference>
<feature type="transmembrane region" description="Helical" evidence="8">
    <location>
        <begin position="254"/>
        <end position="272"/>
    </location>
</feature>
<proteinExistence type="inferred from homology"/>
<dbReference type="EMBL" id="OV725083">
    <property type="protein sequence ID" value="CAH1406865.1"/>
    <property type="molecule type" value="Genomic_DNA"/>
</dbReference>
<comment type="function">
    <text evidence="8">Gustatory receptor which mediates acceptance or avoidance behavior, depending on its substrates.</text>
</comment>
<comment type="similarity">
    <text evidence="8">Belongs to the insect chemoreceptor superfamily. Gustatory receptor (GR) family.</text>
</comment>
<name>A0A9P0HRT2_NEZVI</name>
<dbReference type="Pfam" id="PF08395">
    <property type="entry name" value="7tm_7"/>
    <property type="match status" value="1"/>
</dbReference>
<organism evidence="9 10">
    <name type="scientific">Nezara viridula</name>
    <name type="common">Southern green stink bug</name>
    <name type="synonym">Cimex viridulus</name>
    <dbReference type="NCBI Taxonomy" id="85310"/>
    <lineage>
        <taxon>Eukaryota</taxon>
        <taxon>Metazoa</taxon>
        <taxon>Ecdysozoa</taxon>
        <taxon>Arthropoda</taxon>
        <taxon>Hexapoda</taxon>
        <taxon>Insecta</taxon>
        <taxon>Pterygota</taxon>
        <taxon>Neoptera</taxon>
        <taxon>Paraneoptera</taxon>
        <taxon>Hemiptera</taxon>
        <taxon>Heteroptera</taxon>
        <taxon>Panheteroptera</taxon>
        <taxon>Pentatomomorpha</taxon>
        <taxon>Pentatomoidea</taxon>
        <taxon>Pentatomidae</taxon>
        <taxon>Pentatominae</taxon>
        <taxon>Nezara</taxon>
    </lineage>
</organism>
<feature type="transmembrane region" description="Helical" evidence="8">
    <location>
        <begin position="70"/>
        <end position="91"/>
    </location>
</feature>
<protein>
    <recommendedName>
        <fullName evidence="8">Gustatory receptor</fullName>
    </recommendedName>
</protein>
<evidence type="ECO:0000256" key="6">
    <source>
        <dbReference type="ARBA" id="ARBA00023170"/>
    </source>
</evidence>
<feature type="transmembrane region" description="Helical" evidence="8">
    <location>
        <begin position="221"/>
        <end position="242"/>
    </location>
</feature>
<keyword evidence="5 8" id="KW-0472">Membrane</keyword>
<evidence type="ECO:0000256" key="8">
    <source>
        <dbReference type="RuleBase" id="RU363108"/>
    </source>
</evidence>
<evidence type="ECO:0000256" key="7">
    <source>
        <dbReference type="ARBA" id="ARBA00023224"/>
    </source>
</evidence>
<evidence type="ECO:0000256" key="4">
    <source>
        <dbReference type="ARBA" id="ARBA00022989"/>
    </source>
</evidence>
<dbReference type="GO" id="GO:0007165">
    <property type="term" value="P:signal transduction"/>
    <property type="evidence" value="ECO:0007669"/>
    <property type="project" value="UniProtKB-KW"/>
</dbReference>
<accession>A0A9P0HRT2</accession>
<comment type="caution">
    <text evidence="8">Lacks conserved residue(s) required for the propagation of feature annotation.</text>
</comment>
<keyword evidence="6 8" id="KW-0675">Receptor</keyword>
<feature type="transmembrane region" description="Helical" evidence="8">
    <location>
        <begin position="124"/>
        <end position="144"/>
    </location>
</feature>
<dbReference type="GO" id="GO:0030425">
    <property type="term" value="C:dendrite"/>
    <property type="evidence" value="ECO:0007669"/>
    <property type="project" value="TreeGrafter"/>
</dbReference>
<dbReference type="GO" id="GO:0007635">
    <property type="term" value="P:chemosensory behavior"/>
    <property type="evidence" value="ECO:0007669"/>
    <property type="project" value="TreeGrafter"/>
</dbReference>
<feature type="transmembrane region" description="Helical" evidence="8">
    <location>
        <begin position="151"/>
        <end position="171"/>
    </location>
</feature>
<evidence type="ECO:0000313" key="10">
    <source>
        <dbReference type="Proteomes" id="UP001152798"/>
    </source>
</evidence>
<feature type="transmembrane region" description="Helical" evidence="8">
    <location>
        <begin position="35"/>
        <end position="58"/>
    </location>
</feature>
<dbReference type="PANTHER" id="PTHR21143">
    <property type="entry name" value="INVERTEBRATE GUSTATORY RECEPTOR"/>
    <property type="match status" value="1"/>
</dbReference>